<dbReference type="KEGG" id="sace:GIY23_03305"/>
<evidence type="ECO:0000313" key="4">
    <source>
        <dbReference type="Proteomes" id="UP000371041"/>
    </source>
</evidence>
<dbReference type="InterPro" id="IPR036866">
    <property type="entry name" value="RibonucZ/Hydroxyglut_hydro"/>
</dbReference>
<keyword evidence="1" id="KW-0479">Metal-binding</keyword>
<organism evidence="3 4">
    <name type="scientific">Allosaccharopolyspora coralli</name>
    <dbReference type="NCBI Taxonomy" id="2665642"/>
    <lineage>
        <taxon>Bacteria</taxon>
        <taxon>Bacillati</taxon>
        <taxon>Actinomycetota</taxon>
        <taxon>Actinomycetes</taxon>
        <taxon>Pseudonocardiales</taxon>
        <taxon>Pseudonocardiaceae</taxon>
        <taxon>Allosaccharopolyspora</taxon>
    </lineage>
</organism>
<dbReference type="InterPro" id="IPR001279">
    <property type="entry name" value="Metallo-B-lactamas"/>
</dbReference>
<gene>
    <name evidence="3" type="ORF">GIY23_03305</name>
</gene>
<dbReference type="CDD" id="cd00158">
    <property type="entry name" value="RHOD"/>
    <property type="match status" value="1"/>
</dbReference>
<dbReference type="GO" id="GO:0006749">
    <property type="term" value="P:glutathione metabolic process"/>
    <property type="evidence" value="ECO:0007669"/>
    <property type="project" value="InterPro"/>
</dbReference>
<dbReference type="Pfam" id="PF00581">
    <property type="entry name" value="Rhodanese"/>
    <property type="match status" value="1"/>
</dbReference>
<dbReference type="AlphaFoldDB" id="A0A5Q3Q5E1"/>
<dbReference type="SMART" id="SM00849">
    <property type="entry name" value="Lactamase_B"/>
    <property type="match status" value="1"/>
</dbReference>
<dbReference type="EMBL" id="CP045929">
    <property type="protein sequence ID" value="QGK68706.1"/>
    <property type="molecule type" value="Genomic_DNA"/>
</dbReference>
<dbReference type="InterPro" id="IPR051682">
    <property type="entry name" value="Mito_Persulfide_Diox"/>
</dbReference>
<evidence type="ECO:0000259" key="2">
    <source>
        <dbReference type="PROSITE" id="PS50206"/>
    </source>
</evidence>
<dbReference type="PROSITE" id="PS50206">
    <property type="entry name" value="RHODANESE_3"/>
    <property type="match status" value="1"/>
</dbReference>
<protein>
    <submittedName>
        <fullName evidence="3">MBL fold metallo-hydrolase</fullName>
    </submittedName>
</protein>
<dbReference type="Gene3D" id="3.60.15.10">
    <property type="entry name" value="Ribonuclease Z/Hydroxyacylglutathione hydrolase-like"/>
    <property type="match status" value="1"/>
</dbReference>
<dbReference type="GO" id="GO:0050313">
    <property type="term" value="F:sulfur dioxygenase activity"/>
    <property type="evidence" value="ECO:0007669"/>
    <property type="project" value="InterPro"/>
</dbReference>
<proteinExistence type="predicted"/>
<dbReference type="Gene3D" id="3.40.250.10">
    <property type="entry name" value="Rhodanese-like domain"/>
    <property type="match status" value="2"/>
</dbReference>
<keyword evidence="3" id="KW-0378">Hydrolase</keyword>
<dbReference type="CDD" id="cd07724">
    <property type="entry name" value="POD-like_MBL-fold"/>
    <property type="match status" value="1"/>
</dbReference>
<dbReference type="GO" id="GO:0070813">
    <property type="term" value="P:hydrogen sulfide metabolic process"/>
    <property type="evidence" value="ECO:0007669"/>
    <property type="project" value="TreeGrafter"/>
</dbReference>
<dbReference type="PANTHER" id="PTHR43084">
    <property type="entry name" value="PERSULFIDE DIOXYGENASE ETHE1"/>
    <property type="match status" value="1"/>
</dbReference>
<dbReference type="RefSeq" id="WP_154075312.1">
    <property type="nucleotide sequence ID" value="NZ_CP045929.1"/>
</dbReference>
<evidence type="ECO:0000256" key="1">
    <source>
        <dbReference type="ARBA" id="ARBA00022723"/>
    </source>
</evidence>
<name>A0A5Q3Q5E1_9PSEU</name>
<dbReference type="Proteomes" id="UP000371041">
    <property type="component" value="Chromosome"/>
</dbReference>
<feature type="domain" description="Rhodanese" evidence="2">
    <location>
        <begin position="385"/>
        <end position="471"/>
    </location>
</feature>
<dbReference type="SMART" id="SM00450">
    <property type="entry name" value="RHOD"/>
    <property type="match status" value="1"/>
</dbReference>
<reference evidence="4" key="1">
    <citation type="submission" date="2019-11" db="EMBL/GenBank/DDBJ databases">
        <title>The complete genome sequence of Saccharopolyspora sp. E2A.</title>
        <authorList>
            <person name="Zhang G."/>
        </authorList>
    </citation>
    <scope>NUCLEOTIDE SEQUENCE [LARGE SCALE GENOMIC DNA]</scope>
    <source>
        <strain evidence="4">E2A</strain>
    </source>
</reference>
<evidence type="ECO:0000313" key="3">
    <source>
        <dbReference type="EMBL" id="QGK68706.1"/>
    </source>
</evidence>
<dbReference type="InterPro" id="IPR036873">
    <property type="entry name" value="Rhodanese-like_dom_sf"/>
</dbReference>
<dbReference type="GO" id="GO:0016787">
    <property type="term" value="F:hydrolase activity"/>
    <property type="evidence" value="ECO:0007669"/>
    <property type="project" value="UniProtKB-KW"/>
</dbReference>
<keyword evidence="4" id="KW-1185">Reference proteome</keyword>
<accession>A0A5Q3Q5E1</accession>
<dbReference type="InterPro" id="IPR001763">
    <property type="entry name" value="Rhodanese-like_dom"/>
</dbReference>
<dbReference type="SUPFAM" id="SSF52821">
    <property type="entry name" value="Rhodanese/Cell cycle control phosphatase"/>
    <property type="match status" value="2"/>
</dbReference>
<dbReference type="GO" id="GO:0046872">
    <property type="term" value="F:metal ion binding"/>
    <property type="evidence" value="ECO:0007669"/>
    <property type="project" value="UniProtKB-KW"/>
</dbReference>
<dbReference type="Pfam" id="PF00753">
    <property type="entry name" value="Lactamase_B"/>
    <property type="match status" value="1"/>
</dbReference>
<sequence>MTAVRELDHQLAGDLGVEVIATSSLGDRSYLATDGALAVVVDPQRDVDRFLAAAGRLDVRIALVLETHVHNDYVSGGLELARLTGADYGVAAADEAPFAHTPLADGDVVEVSERMRVRAVATPGHTYHHLSYVLEGEQGPVGVFTGGSLLFGTTGRTDLLGEQHSHELARHQHASTRKLVETLPDGAQIWPTHGFGSFCSASQASGDSATIGEQKQVNPALTLAEGEFVEQMLSGLDAYPAYYAHMGVHNTTGPEPLDLRMPARATPDELRRRLQAGEWVVDLRSRTAYVASHLAGTVSLGLDGPMATWLGWMIDWGAPITLLGETPEQVADAQRELARIGIDTFSAAASGRPRELAAEVDQLRSTTTATFPDLAAVRDGGVDGFPAADVVLDVRTNNEWRSAHIEGSVHIPLYELKDRVDEVPTGTVWVHCGSGYRATAAASLLEHAARDVVLVDDFFANAEDAGLDLTPAR</sequence>
<dbReference type="PANTHER" id="PTHR43084:SF1">
    <property type="entry name" value="PERSULFIDE DIOXYGENASE ETHE1, MITOCHONDRIAL"/>
    <property type="match status" value="1"/>
</dbReference>
<dbReference type="InterPro" id="IPR044528">
    <property type="entry name" value="POD-like_MBL-fold"/>
</dbReference>
<dbReference type="SUPFAM" id="SSF56281">
    <property type="entry name" value="Metallo-hydrolase/oxidoreductase"/>
    <property type="match status" value="1"/>
</dbReference>